<dbReference type="KEGG" id="scac:106087188"/>
<dbReference type="AlphaFoldDB" id="A0A1I8P5G3"/>
<feature type="compositionally biased region" description="Basic and acidic residues" evidence="1">
    <location>
        <begin position="275"/>
        <end position="312"/>
    </location>
</feature>
<keyword evidence="4" id="KW-1185">Reference proteome</keyword>
<feature type="region of interest" description="Disordered" evidence="1">
    <location>
        <begin position="209"/>
        <end position="312"/>
    </location>
</feature>
<dbReference type="Pfam" id="PF12572">
    <property type="entry name" value="DUF3752"/>
    <property type="match status" value="1"/>
</dbReference>
<accession>A0A1I8P5G3</accession>
<dbReference type="VEuPathDB" id="VectorBase:SCAU004988"/>
<organism evidence="3 4">
    <name type="scientific">Stomoxys calcitrans</name>
    <name type="common">Stable fly</name>
    <name type="synonym">Conops calcitrans</name>
    <dbReference type="NCBI Taxonomy" id="35570"/>
    <lineage>
        <taxon>Eukaryota</taxon>
        <taxon>Metazoa</taxon>
        <taxon>Ecdysozoa</taxon>
        <taxon>Arthropoda</taxon>
        <taxon>Hexapoda</taxon>
        <taxon>Insecta</taxon>
        <taxon>Pterygota</taxon>
        <taxon>Neoptera</taxon>
        <taxon>Endopterygota</taxon>
        <taxon>Diptera</taxon>
        <taxon>Brachycera</taxon>
        <taxon>Muscomorpha</taxon>
        <taxon>Muscoidea</taxon>
        <taxon>Muscidae</taxon>
        <taxon>Stomoxys</taxon>
    </lineage>
</organism>
<dbReference type="OrthoDB" id="341477at2759"/>
<sequence length="349" mass="39604">MTSDTDSITSSSSSSESERKRKQLKKLKKMKKHKKEKKSHKEKKRLRKDKVTLLRKEDVKPIAPPRILDPNAAGQEEESFGPALPPHLLVKHSVQETRVIGPTMPKDISLNQNQQETAASLSCSSGVDKPDDEEDNLQGSYGPIPTADKQEMSTTQIELEKRALELKLAAIDGVNCSTNVDSTVREEWMLELPEVGLKGGLAALNNLKRGFHQGKERPDFSDRSSWTKTPQNEETKQARPNTSKESLKAIAKAEFDKQRDAEQEALAKKHKKKNKREESLVDMHQKKLRKEEKRKAKELKESGAKPERRPFSRDIDLKLNKIDSNQTKQIVDKAKILDSKFSRGHTKYL</sequence>
<proteinExistence type="predicted"/>
<feature type="region of interest" description="Disordered" evidence="1">
    <location>
        <begin position="1"/>
        <end position="86"/>
    </location>
</feature>
<feature type="compositionally biased region" description="Basic and acidic residues" evidence="1">
    <location>
        <begin position="213"/>
        <end position="222"/>
    </location>
</feature>
<reference evidence="4" key="1">
    <citation type="submission" date="2015-05" db="EMBL/GenBank/DDBJ databases">
        <authorList>
            <person name="Wilson R.K."/>
            <person name="Warren W.C."/>
            <person name="Olafson P."/>
        </authorList>
    </citation>
    <scope>NUCLEOTIDE SEQUENCE [LARGE SCALE GENOMIC DNA]</scope>
    <source>
        <strain evidence="4">USDA</strain>
    </source>
</reference>
<feature type="compositionally biased region" description="Basic residues" evidence="1">
    <location>
        <begin position="20"/>
        <end position="48"/>
    </location>
</feature>
<evidence type="ECO:0000256" key="1">
    <source>
        <dbReference type="SAM" id="MobiDB-lite"/>
    </source>
</evidence>
<feature type="compositionally biased region" description="Basic and acidic residues" evidence="1">
    <location>
        <begin position="245"/>
        <end position="267"/>
    </location>
</feature>
<evidence type="ECO:0000313" key="4">
    <source>
        <dbReference type="Proteomes" id="UP000095300"/>
    </source>
</evidence>
<reference evidence="3" key="2">
    <citation type="submission" date="2020-05" db="UniProtKB">
        <authorList>
            <consortium name="EnsemblMetazoa"/>
        </authorList>
    </citation>
    <scope>IDENTIFICATION</scope>
    <source>
        <strain evidence="3">USDA</strain>
    </source>
</reference>
<dbReference type="InterPro" id="IPR046331">
    <property type="entry name" value="GPAM1-like"/>
</dbReference>
<evidence type="ECO:0000259" key="2">
    <source>
        <dbReference type="Pfam" id="PF12572"/>
    </source>
</evidence>
<name>A0A1I8P5G3_STOCA</name>
<dbReference type="PANTHER" id="PTHR46370:SF1">
    <property type="entry name" value="GPALPP MOTIFS-CONTAINING PROTEIN 1"/>
    <property type="match status" value="1"/>
</dbReference>
<dbReference type="EnsemblMetazoa" id="SCAU004988-RB">
    <property type="protein sequence ID" value="SCAU004988-PB"/>
    <property type="gene ID" value="SCAU004988"/>
</dbReference>
<dbReference type="InterPro" id="IPR022226">
    <property type="entry name" value="DUF3752"/>
</dbReference>
<dbReference type="STRING" id="35570.A0A1I8P5G3"/>
<protein>
    <recommendedName>
        <fullName evidence="2">DUF3752 domain-containing protein</fullName>
    </recommendedName>
</protein>
<feature type="compositionally biased region" description="Polar residues" evidence="1">
    <location>
        <begin position="109"/>
        <end position="125"/>
    </location>
</feature>
<dbReference type="PANTHER" id="PTHR46370">
    <property type="entry name" value="GPALPP MOTIFS-CONTAINING PROTEIN 1"/>
    <property type="match status" value="1"/>
</dbReference>
<dbReference type="EnsemblMetazoa" id="SCAU004988-RA">
    <property type="protein sequence ID" value="SCAU004988-PA"/>
    <property type="gene ID" value="SCAU004988"/>
</dbReference>
<feature type="domain" description="DUF3752" evidence="2">
    <location>
        <begin position="208"/>
        <end position="342"/>
    </location>
</feature>
<feature type="compositionally biased region" description="Basic and acidic residues" evidence="1">
    <location>
        <begin position="49"/>
        <end position="60"/>
    </location>
</feature>
<feature type="region of interest" description="Disordered" evidence="1">
    <location>
        <begin position="100"/>
        <end position="154"/>
    </location>
</feature>
<evidence type="ECO:0000313" key="3">
    <source>
        <dbReference type="EnsemblMetazoa" id="SCAU004988-PA"/>
    </source>
</evidence>
<gene>
    <name evidence="3" type="primary">106087188</name>
</gene>
<dbReference type="Proteomes" id="UP000095300">
    <property type="component" value="Unassembled WGS sequence"/>
</dbReference>